<keyword evidence="3" id="KW-1185">Reference proteome</keyword>
<name>A0AA36J2C2_9DINO</name>
<dbReference type="EMBL" id="CAUJNA010003296">
    <property type="protein sequence ID" value="CAJ1398335.1"/>
    <property type="molecule type" value="Genomic_DNA"/>
</dbReference>
<evidence type="ECO:0000256" key="1">
    <source>
        <dbReference type="SAM" id="MobiDB-lite"/>
    </source>
</evidence>
<sequence length="463" mass="53131">MTGFDAPASGWLLKRCPVLGDVWRRHWCVLGFDEEEDTWVLDCHAEKSRKLVYHIPLGMGARVLTKQWPTALAKHQQQRPCSFLLDSGEGRLCPFFLFDAVSQDSLSTWQGALSTCARELRRRLQTEEEKNRTELIAAIFSALDQEGQGKLWSVEFRRYAESLGFAGSDAEWNGEFNEICEDRGWKEDSSITLKHFTKFVSKDEKMEKEHLQEVLEGLKGERELPVSDAWARQSVASNLVKLKSRSDIITAMFNCLQNVDTGRIGCSELRRYAVLSGFEGDADEWAEEYEDLCADQGWSKDTGISRLEFAGLMKDEQMGSDEELKAILMELRMSPKKRRTFDQMSQLAGKTASRNRVDVTELDRSALVAEAFRCLDVRRKELLTSREFRRYAELTGYDEGEEFWEEQYEELCQEYGWTPEVGVGLREFEEPWRGKGAQDGAPTQKLPDQPKNSGFMLARAWHC</sequence>
<dbReference type="SUPFAM" id="SSF50729">
    <property type="entry name" value="PH domain-like"/>
    <property type="match status" value="1"/>
</dbReference>
<proteinExistence type="predicted"/>
<dbReference type="InterPro" id="IPR011993">
    <property type="entry name" value="PH-like_dom_sf"/>
</dbReference>
<accession>A0AA36J2C2</accession>
<evidence type="ECO:0000313" key="3">
    <source>
        <dbReference type="Proteomes" id="UP001178507"/>
    </source>
</evidence>
<dbReference type="Proteomes" id="UP001178507">
    <property type="component" value="Unassembled WGS sequence"/>
</dbReference>
<gene>
    <name evidence="2" type="ORF">EVOR1521_LOCUS22151</name>
</gene>
<dbReference type="AlphaFoldDB" id="A0AA36J2C2"/>
<dbReference type="Gene3D" id="2.30.29.30">
    <property type="entry name" value="Pleckstrin-homology domain (PH domain)/Phosphotyrosine-binding domain (PTB)"/>
    <property type="match status" value="1"/>
</dbReference>
<comment type="caution">
    <text evidence="2">The sequence shown here is derived from an EMBL/GenBank/DDBJ whole genome shotgun (WGS) entry which is preliminary data.</text>
</comment>
<protein>
    <submittedName>
        <fullName evidence="2">Uncharacterized protein</fullName>
    </submittedName>
</protein>
<dbReference type="Gene3D" id="1.10.238.10">
    <property type="entry name" value="EF-hand"/>
    <property type="match status" value="1"/>
</dbReference>
<reference evidence="2" key="1">
    <citation type="submission" date="2023-08" db="EMBL/GenBank/DDBJ databases">
        <authorList>
            <person name="Chen Y."/>
            <person name="Shah S."/>
            <person name="Dougan E. K."/>
            <person name="Thang M."/>
            <person name="Chan C."/>
        </authorList>
    </citation>
    <scope>NUCLEOTIDE SEQUENCE</scope>
</reference>
<dbReference type="InterPro" id="IPR011992">
    <property type="entry name" value="EF-hand-dom_pair"/>
</dbReference>
<feature type="region of interest" description="Disordered" evidence="1">
    <location>
        <begin position="433"/>
        <end position="452"/>
    </location>
</feature>
<evidence type="ECO:0000313" key="2">
    <source>
        <dbReference type="EMBL" id="CAJ1398335.1"/>
    </source>
</evidence>
<dbReference type="SUPFAM" id="SSF47473">
    <property type="entry name" value="EF-hand"/>
    <property type="match status" value="2"/>
</dbReference>
<organism evidence="2 3">
    <name type="scientific">Effrenium voratum</name>
    <dbReference type="NCBI Taxonomy" id="2562239"/>
    <lineage>
        <taxon>Eukaryota</taxon>
        <taxon>Sar</taxon>
        <taxon>Alveolata</taxon>
        <taxon>Dinophyceae</taxon>
        <taxon>Suessiales</taxon>
        <taxon>Symbiodiniaceae</taxon>
        <taxon>Effrenium</taxon>
    </lineage>
</organism>